<dbReference type="SMART" id="SM00646">
    <property type="entry name" value="Ami_3"/>
    <property type="match status" value="1"/>
</dbReference>
<dbReference type="InterPro" id="IPR002508">
    <property type="entry name" value="MurNAc-LAA_cat"/>
</dbReference>
<evidence type="ECO:0000313" key="5">
    <source>
        <dbReference type="EMBL" id="CAH1854172.1"/>
    </source>
</evidence>
<proteinExistence type="predicted"/>
<dbReference type="Gene3D" id="2.30.30.40">
    <property type="entry name" value="SH3 Domains"/>
    <property type="match status" value="1"/>
</dbReference>
<dbReference type="InterPro" id="IPR050695">
    <property type="entry name" value="N-acetylmuramoyl_amidase_3"/>
</dbReference>
<feature type="domain" description="SH3b" evidence="4">
    <location>
        <begin position="32"/>
        <end position="95"/>
    </location>
</feature>
<comment type="caution">
    <text evidence="5">The sequence shown here is derived from an EMBL/GenBank/DDBJ whole genome shotgun (WGS) entry which is preliminary data.</text>
</comment>
<feature type="transmembrane region" description="Helical" evidence="3">
    <location>
        <begin position="12"/>
        <end position="30"/>
    </location>
</feature>
<gene>
    <name evidence="5" type="ORF">LMG032447_00807</name>
</gene>
<dbReference type="RefSeq" id="WP_248706219.1">
    <property type="nucleotide sequence ID" value="NZ_CAKOET010000003.1"/>
</dbReference>
<evidence type="ECO:0000256" key="2">
    <source>
        <dbReference type="ARBA" id="ARBA00023316"/>
    </source>
</evidence>
<name>A0ABN8HDU1_9LACO</name>
<evidence type="ECO:0000256" key="1">
    <source>
        <dbReference type="ARBA" id="ARBA00022801"/>
    </source>
</evidence>
<dbReference type="SUPFAM" id="SSF53187">
    <property type="entry name" value="Zn-dependent exopeptidases"/>
    <property type="match status" value="1"/>
</dbReference>
<keyword evidence="3" id="KW-1133">Transmembrane helix</keyword>
<protein>
    <recommendedName>
        <fullName evidence="4">SH3b domain-containing protein</fullName>
    </recommendedName>
</protein>
<dbReference type="Pfam" id="PF08239">
    <property type="entry name" value="SH3_3"/>
    <property type="match status" value="1"/>
</dbReference>
<dbReference type="EMBL" id="CAKOEU010000003">
    <property type="protein sequence ID" value="CAH1854172.1"/>
    <property type="molecule type" value="Genomic_DNA"/>
</dbReference>
<reference evidence="5" key="1">
    <citation type="submission" date="2022-03" db="EMBL/GenBank/DDBJ databases">
        <authorList>
            <person name="Hettiarachchi G."/>
        </authorList>
    </citation>
    <scope>NUCLEOTIDE SEQUENCE</scope>
    <source>
        <strain evidence="5">LMG 32447</strain>
    </source>
</reference>
<evidence type="ECO:0000259" key="4">
    <source>
        <dbReference type="PROSITE" id="PS51781"/>
    </source>
</evidence>
<keyword evidence="6" id="KW-1185">Reference proteome</keyword>
<dbReference type="CDD" id="cd02696">
    <property type="entry name" value="MurNAc-LAA"/>
    <property type="match status" value="1"/>
</dbReference>
<keyword evidence="3" id="KW-0812">Transmembrane</keyword>
<dbReference type="PANTHER" id="PTHR30404">
    <property type="entry name" value="N-ACETYLMURAMOYL-L-ALANINE AMIDASE"/>
    <property type="match status" value="1"/>
</dbReference>
<dbReference type="PANTHER" id="PTHR30404:SF0">
    <property type="entry name" value="N-ACETYLMURAMOYL-L-ALANINE AMIDASE AMIC"/>
    <property type="match status" value="1"/>
</dbReference>
<evidence type="ECO:0000256" key="3">
    <source>
        <dbReference type="SAM" id="Phobius"/>
    </source>
</evidence>
<keyword evidence="1" id="KW-0378">Hydrolase</keyword>
<accession>A0ABN8HDU1</accession>
<dbReference type="SMART" id="SM00287">
    <property type="entry name" value="SH3b"/>
    <property type="match status" value="1"/>
</dbReference>
<keyword evidence="3" id="KW-0472">Membrane</keyword>
<keyword evidence="2" id="KW-0961">Cell wall biogenesis/degradation</keyword>
<dbReference type="Pfam" id="PF01520">
    <property type="entry name" value="Amidase_3"/>
    <property type="match status" value="1"/>
</dbReference>
<dbReference type="PROSITE" id="PS51781">
    <property type="entry name" value="SH3B"/>
    <property type="match status" value="1"/>
</dbReference>
<dbReference type="Gene3D" id="3.40.630.40">
    <property type="entry name" value="Zn-dependent exopeptidases"/>
    <property type="match status" value="1"/>
</dbReference>
<organism evidence="5 6">
    <name type="scientific">Convivina praedatoris</name>
    <dbReference type="NCBI Taxonomy" id="2880963"/>
    <lineage>
        <taxon>Bacteria</taxon>
        <taxon>Bacillati</taxon>
        <taxon>Bacillota</taxon>
        <taxon>Bacilli</taxon>
        <taxon>Lactobacillales</taxon>
        <taxon>Lactobacillaceae</taxon>
        <taxon>Convivina</taxon>
    </lineage>
</organism>
<dbReference type="InterPro" id="IPR003646">
    <property type="entry name" value="SH3-like_bac-type"/>
</dbReference>
<dbReference type="Proteomes" id="UP000838102">
    <property type="component" value="Unassembled WGS sequence"/>
</dbReference>
<sequence>MLRWFTNNRIGLTVTGSFLLLVCVLITSLLNQNQLTTRPDQVPLRTGPGITYTQTTSLKSGTKLVVLEKNHGWWKVKRGDKNQSGWVASWVANNTHLKTVQPMSEATIVLDPGHGGSDTGALSIDGKHYEKNYTLATAKVTKKALESTGARVLMVRSSDVVVPLLHIPRMAESEKADAQISFHFDSSDSNNSASGVSQYYYNENSLPLVQVLNQHLNNLPLENRGYETMPYLVIKDISRPAVLLELGFMNSKKDFSYIQKESYQEKIADDIKVAMIQYIDSIRNK</sequence>
<evidence type="ECO:0000313" key="6">
    <source>
        <dbReference type="Proteomes" id="UP000838102"/>
    </source>
</evidence>